<dbReference type="EMBL" id="JAGGJZ010000002">
    <property type="protein sequence ID" value="MBP1889533.1"/>
    <property type="molecule type" value="Genomic_DNA"/>
</dbReference>
<evidence type="ECO:0000313" key="2">
    <source>
        <dbReference type="EMBL" id="MBP1889533.1"/>
    </source>
</evidence>
<keyword evidence="1" id="KW-0472">Membrane</keyword>
<dbReference type="NCBIfam" id="TIGR02876">
    <property type="entry name" value="spore_yqfD"/>
    <property type="match status" value="1"/>
</dbReference>
<accession>A0ABS4EZV9</accession>
<evidence type="ECO:0000313" key="3">
    <source>
        <dbReference type="Proteomes" id="UP000783390"/>
    </source>
</evidence>
<protein>
    <recommendedName>
        <fullName evidence="4">Sporulation protein YqfD</fullName>
    </recommendedName>
</protein>
<name>A0ABS4EZV9_9CLOT</name>
<dbReference type="Proteomes" id="UP000783390">
    <property type="component" value="Unassembled WGS sequence"/>
</dbReference>
<feature type="transmembrane region" description="Helical" evidence="1">
    <location>
        <begin position="87"/>
        <end position="110"/>
    </location>
</feature>
<dbReference type="Pfam" id="PF06898">
    <property type="entry name" value="YqfD"/>
    <property type="match status" value="1"/>
</dbReference>
<keyword evidence="1" id="KW-1133">Transmembrane helix</keyword>
<gene>
    <name evidence="2" type="ORF">J2Z53_001114</name>
</gene>
<organism evidence="2 3">
    <name type="scientific">Clostridium moniliforme</name>
    <dbReference type="NCBI Taxonomy" id="39489"/>
    <lineage>
        <taxon>Bacteria</taxon>
        <taxon>Bacillati</taxon>
        <taxon>Bacillota</taxon>
        <taxon>Clostridia</taxon>
        <taxon>Eubacteriales</taxon>
        <taxon>Clostridiaceae</taxon>
        <taxon>Clostridium</taxon>
    </lineage>
</organism>
<keyword evidence="3" id="KW-1185">Reference proteome</keyword>
<proteinExistence type="predicted"/>
<evidence type="ECO:0008006" key="4">
    <source>
        <dbReference type="Google" id="ProtNLM"/>
    </source>
</evidence>
<sequence>MNFNTKKLTIITVKITLIKTEQMLNALWKNNIRADNIRKIDAATLTMNIYGEDYEDVKKIVKRCNGKIKILKRKGTIVKLSKIRKRLSFVIGGGIFLIILFLLSTFIWAIDIETEKNVSPFEVRKMINNLGIHQGMSKRKINVYDLEKKIEDYSSEILWVRARMEGSSLKIKVEEKVNPPKLLDTYNKGVVARKDGEVKRIYTKFGTPAVVPGDMVKEGDALIYPYDGDMDEKYEVNPQGVVIATVFYERTLEIQIKGEKLERTGNKDSDIYINLGGKKIYLKKATNSFKNYDKIEDKDGMLRSVNYYEMKSKKINLNKEKAVENSMKKLEEFLKKDLTNEAKIVGKTYDVLDVNEEKIKVIAQFAVEENIAS</sequence>
<dbReference type="RefSeq" id="WP_209796228.1">
    <property type="nucleotide sequence ID" value="NZ_JAGGJZ010000002.1"/>
</dbReference>
<reference evidence="2 3" key="1">
    <citation type="submission" date="2021-03" db="EMBL/GenBank/DDBJ databases">
        <title>Genomic Encyclopedia of Type Strains, Phase IV (KMG-IV): sequencing the most valuable type-strain genomes for metagenomic binning, comparative biology and taxonomic classification.</title>
        <authorList>
            <person name="Goeker M."/>
        </authorList>
    </citation>
    <scope>NUCLEOTIDE SEQUENCE [LARGE SCALE GENOMIC DNA]</scope>
    <source>
        <strain evidence="2 3">DSM 3984</strain>
    </source>
</reference>
<dbReference type="InterPro" id="IPR010690">
    <property type="entry name" value="YqfD"/>
</dbReference>
<evidence type="ECO:0000256" key="1">
    <source>
        <dbReference type="SAM" id="Phobius"/>
    </source>
</evidence>
<keyword evidence="1" id="KW-0812">Transmembrane</keyword>
<comment type="caution">
    <text evidence="2">The sequence shown here is derived from an EMBL/GenBank/DDBJ whole genome shotgun (WGS) entry which is preliminary data.</text>
</comment>